<name>A0A090LKF3_STRRB</name>
<dbReference type="PANTHER" id="PTHR10127">
    <property type="entry name" value="DISCOIDIN, CUB, EGF, LAMININ , AND ZINC METALLOPROTEASE DOMAIN CONTAINING"/>
    <property type="match status" value="1"/>
</dbReference>
<evidence type="ECO:0000259" key="4">
    <source>
        <dbReference type="PROSITE" id="PS51864"/>
    </source>
</evidence>
<dbReference type="SUPFAM" id="SSF49854">
    <property type="entry name" value="Spermadhesin, CUB domain"/>
    <property type="match status" value="1"/>
</dbReference>
<dbReference type="Gene3D" id="3.40.390.10">
    <property type="entry name" value="Collagenase (Catalytic Domain)"/>
    <property type="match status" value="1"/>
</dbReference>
<dbReference type="PROSITE" id="PS51864">
    <property type="entry name" value="ASTACIN"/>
    <property type="match status" value="1"/>
</dbReference>
<dbReference type="AlphaFoldDB" id="A0A090LKF3"/>
<comment type="caution">
    <text evidence="2">Lacks conserved residue(s) required for the propagation of feature annotation.</text>
</comment>
<evidence type="ECO:0000313" key="7">
    <source>
        <dbReference type="WBParaSite" id="SRAE_2000490500.1"/>
    </source>
</evidence>
<dbReference type="RefSeq" id="XP_024509471.1">
    <property type="nucleotide sequence ID" value="XM_024643845.1"/>
</dbReference>
<evidence type="ECO:0000256" key="3">
    <source>
        <dbReference type="SAM" id="SignalP"/>
    </source>
</evidence>
<dbReference type="GO" id="GO:0004222">
    <property type="term" value="F:metalloendopeptidase activity"/>
    <property type="evidence" value="ECO:0007669"/>
    <property type="project" value="InterPro"/>
</dbReference>
<dbReference type="GeneID" id="36382645"/>
<dbReference type="InterPro" id="IPR035914">
    <property type="entry name" value="Sperma_CUB_dom_sf"/>
</dbReference>
<dbReference type="WormBase" id="SRAE_2000490500">
    <property type="protein sequence ID" value="SRP08326"/>
    <property type="gene ID" value="WBGene00265152"/>
</dbReference>
<proteinExistence type="predicted"/>
<dbReference type="InterPro" id="IPR024079">
    <property type="entry name" value="MetalloPept_cat_dom_sf"/>
</dbReference>
<evidence type="ECO:0000313" key="5">
    <source>
        <dbReference type="EMBL" id="CEF70272.1"/>
    </source>
</evidence>
<reference evidence="5 6" key="1">
    <citation type="submission" date="2014-09" db="EMBL/GenBank/DDBJ databases">
        <authorList>
            <person name="Martin A.A."/>
        </authorList>
    </citation>
    <scope>NUCLEOTIDE SEQUENCE</scope>
    <source>
        <strain evidence="6">ED321</strain>
        <strain evidence="5">ED321 Heterogonic</strain>
    </source>
</reference>
<dbReference type="PANTHER" id="PTHR10127:SF877">
    <property type="entry name" value="ZINC METALLOPROTEINASE NAS-34"/>
    <property type="match status" value="1"/>
</dbReference>
<accession>A0A090LKF3</accession>
<feature type="chain" id="PRO_5015030856" evidence="3">
    <location>
        <begin position="20"/>
        <end position="383"/>
    </location>
</feature>
<dbReference type="WBParaSite" id="SRAE_2000490500.1">
    <property type="protein sequence ID" value="SRAE_2000490500.1"/>
    <property type="gene ID" value="WBGene00265152"/>
</dbReference>
<keyword evidence="3" id="KW-0732">Signal</keyword>
<protein>
    <submittedName>
        <fullName evidence="5 7">Astacin-like metalloendopeptidase</fullName>
    </submittedName>
</protein>
<sequence>MILLYLIAFYIFIFNSINSLLENDFYNNRNKRAILKYNKYKWTKLPIKYYIKPGLQRDNIYYVIKNFMSETCLTFIEDKNFKSEGLIFVNSSKSSTKLGKISTRRPHYIYLTIMDNFKSNLIETLIFRALGVDYEFNRPDRNKYIRIHKKYLNREYKHNLDTIRKKNVFTYNLHYDFKSKMQLSNNQVAFQNKTVFESIKKIYQNTLEFRSYPSFNDFKLVNFHYCKKTCNKNELKSECKNYGYQNPKDCSQCKCPSFFKGMYCENFKNISKGNCETTELLAKSYYKTLKFRSHSICSYIIKASVGKKIQIKLPNGTLGNPYLCSFDLNLEIILTKDKSISGAIFCDKVKKTIIKSEDNIIFVKWKYSRHNVTYSLQYKQIKR</sequence>
<dbReference type="GO" id="GO:0006508">
    <property type="term" value="P:proteolysis"/>
    <property type="evidence" value="ECO:0007669"/>
    <property type="project" value="InterPro"/>
</dbReference>
<dbReference type="InterPro" id="IPR001506">
    <property type="entry name" value="Peptidase_M12A"/>
</dbReference>
<dbReference type="CTD" id="36382645"/>
<evidence type="ECO:0000256" key="2">
    <source>
        <dbReference type="PROSITE-ProRule" id="PRU01211"/>
    </source>
</evidence>
<keyword evidence="6" id="KW-1185">Reference proteome</keyword>
<feature type="domain" description="Peptidase M12A" evidence="4">
    <location>
        <begin position="32"/>
        <end position="227"/>
    </location>
</feature>
<evidence type="ECO:0000256" key="1">
    <source>
        <dbReference type="ARBA" id="ARBA00022536"/>
    </source>
</evidence>
<keyword evidence="1" id="KW-0245">EGF-like domain</keyword>
<dbReference type="Proteomes" id="UP000035682">
    <property type="component" value="Unplaced"/>
</dbReference>
<evidence type="ECO:0000313" key="8">
    <source>
        <dbReference type="WormBase" id="SRAE_2000490500"/>
    </source>
</evidence>
<reference evidence="7" key="2">
    <citation type="submission" date="2020-12" db="UniProtKB">
        <authorList>
            <consortium name="WormBaseParasite"/>
        </authorList>
    </citation>
    <scope>IDENTIFICATION</scope>
</reference>
<dbReference type="Pfam" id="PF01400">
    <property type="entry name" value="Astacin"/>
    <property type="match status" value="1"/>
</dbReference>
<dbReference type="SUPFAM" id="SSF55486">
    <property type="entry name" value="Metalloproteases ('zincins'), catalytic domain"/>
    <property type="match status" value="1"/>
</dbReference>
<organism evidence="5">
    <name type="scientific">Strongyloides ratti</name>
    <name type="common">Parasitic roundworm</name>
    <dbReference type="NCBI Taxonomy" id="34506"/>
    <lineage>
        <taxon>Eukaryota</taxon>
        <taxon>Metazoa</taxon>
        <taxon>Ecdysozoa</taxon>
        <taxon>Nematoda</taxon>
        <taxon>Chromadorea</taxon>
        <taxon>Rhabditida</taxon>
        <taxon>Tylenchina</taxon>
        <taxon>Panagrolaimomorpha</taxon>
        <taxon>Strongyloidoidea</taxon>
        <taxon>Strongyloididae</taxon>
        <taxon>Strongyloides</taxon>
    </lineage>
</organism>
<feature type="signal peptide" evidence="3">
    <location>
        <begin position="1"/>
        <end position="19"/>
    </location>
</feature>
<gene>
    <name evidence="5 7 8" type="ORF">SRAE_2000490500</name>
</gene>
<dbReference type="EMBL" id="LN609529">
    <property type="protein sequence ID" value="CEF70272.1"/>
    <property type="molecule type" value="Genomic_DNA"/>
</dbReference>
<dbReference type="OrthoDB" id="5819035at2759"/>
<evidence type="ECO:0000313" key="6">
    <source>
        <dbReference type="Proteomes" id="UP000035682"/>
    </source>
</evidence>